<reference evidence="1" key="1">
    <citation type="submission" date="2014-12" db="EMBL/GenBank/DDBJ databases">
        <title>Insight into the proteome of Arion vulgaris.</title>
        <authorList>
            <person name="Aradska J."/>
            <person name="Bulat T."/>
            <person name="Smidak R."/>
            <person name="Sarate P."/>
            <person name="Gangsoo J."/>
            <person name="Sialana F."/>
            <person name="Bilban M."/>
            <person name="Lubec G."/>
        </authorList>
    </citation>
    <scope>NUCLEOTIDE SEQUENCE</scope>
    <source>
        <tissue evidence="1">Skin</tissue>
    </source>
</reference>
<organism evidence="1">
    <name type="scientific">Arion vulgaris</name>
    <dbReference type="NCBI Taxonomy" id="1028688"/>
    <lineage>
        <taxon>Eukaryota</taxon>
        <taxon>Metazoa</taxon>
        <taxon>Spiralia</taxon>
        <taxon>Lophotrochozoa</taxon>
        <taxon>Mollusca</taxon>
        <taxon>Gastropoda</taxon>
        <taxon>Heterobranchia</taxon>
        <taxon>Euthyneura</taxon>
        <taxon>Panpulmonata</taxon>
        <taxon>Eupulmonata</taxon>
        <taxon>Stylommatophora</taxon>
        <taxon>Helicina</taxon>
        <taxon>Arionoidea</taxon>
        <taxon>Arionidae</taxon>
        <taxon>Arion</taxon>
    </lineage>
</organism>
<name>A0A0B7A1Q0_9EUPU</name>
<proteinExistence type="predicted"/>
<dbReference type="AlphaFoldDB" id="A0A0B7A1Q0"/>
<evidence type="ECO:0000313" key="1">
    <source>
        <dbReference type="EMBL" id="CEK74753.1"/>
    </source>
</evidence>
<gene>
    <name evidence="1" type="primary">ORF92394</name>
</gene>
<dbReference type="EMBL" id="HACG01027888">
    <property type="protein sequence ID" value="CEK74753.1"/>
    <property type="molecule type" value="Transcribed_RNA"/>
</dbReference>
<accession>A0A0B7A1Q0</accession>
<protein>
    <submittedName>
        <fullName evidence="1">Uncharacterized protein</fullName>
    </submittedName>
</protein>
<feature type="non-terminal residue" evidence="1">
    <location>
        <position position="1"/>
    </location>
</feature>
<sequence length="49" mass="5616">STLTTVTVVLQQIRQDKIFSKTVFRSAFFFDQQNRNGKVLTITHDAITT</sequence>